<feature type="compositionally biased region" description="Basic and acidic residues" evidence="1">
    <location>
        <begin position="77"/>
        <end position="98"/>
    </location>
</feature>
<evidence type="ECO:0000256" key="1">
    <source>
        <dbReference type="SAM" id="MobiDB-lite"/>
    </source>
</evidence>
<organism evidence="2 3">
    <name type="scientific">Papaver somniferum</name>
    <name type="common">Opium poppy</name>
    <dbReference type="NCBI Taxonomy" id="3469"/>
    <lineage>
        <taxon>Eukaryota</taxon>
        <taxon>Viridiplantae</taxon>
        <taxon>Streptophyta</taxon>
        <taxon>Embryophyta</taxon>
        <taxon>Tracheophyta</taxon>
        <taxon>Spermatophyta</taxon>
        <taxon>Magnoliopsida</taxon>
        <taxon>Ranunculales</taxon>
        <taxon>Papaveraceae</taxon>
        <taxon>Papaveroideae</taxon>
        <taxon>Papaver</taxon>
    </lineage>
</organism>
<keyword evidence="3" id="KW-1185">Reference proteome</keyword>
<accession>A0A4Y7I5B8</accession>
<evidence type="ECO:0000313" key="2">
    <source>
        <dbReference type="EMBL" id="RZC44123.1"/>
    </source>
</evidence>
<proteinExistence type="predicted"/>
<name>A0A4Y7I5B8_PAPSO</name>
<feature type="region of interest" description="Disordered" evidence="1">
    <location>
        <begin position="65"/>
        <end position="98"/>
    </location>
</feature>
<dbReference type="InterPro" id="IPR036070">
    <property type="entry name" value="Nop_dom_sf"/>
</dbReference>
<dbReference type="EMBL" id="CM010715">
    <property type="protein sequence ID" value="RZC44123.1"/>
    <property type="molecule type" value="Genomic_DNA"/>
</dbReference>
<sequence length="98" mass="11063">MARSLAAKIALAVRCDAFRDTPDDTLVLENRAKNLSFKHLSDYNALEQLEERVRSLEARGLVHSVKSHSSSVNAVPMEKRKIGKQKSERNEVEKEDKA</sequence>
<protein>
    <submittedName>
        <fullName evidence="2">Uncharacterized protein</fullName>
    </submittedName>
</protein>
<dbReference type="AlphaFoldDB" id="A0A4Y7I5B8"/>
<gene>
    <name evidence="2" type="ORF">C5167_037071</name>
</gene>
<reference evidence="2 3" key="1">
    <citation type="journal article" date="2018" name="Science">
        <title>The opium poppy genome and morphinan production.</title>
        <authorList>
            <person name="Guo L."/>
            <person name="Winzer T."/>
            <person name="Yang X."/>
            <person name="Li Y."/>
            <person name="Ning Z."/>
            <person name="He Z."/>
            <person name="Teodor R."/>
            <person name="Lu Y."/>
            <person name="Bowser T.A."/>
            <person name="Graham I.A."/>
            <person name="Ye K."/>
        </authorList>
    </citation>
    <scope>NUCLEOTIDE SEQUENCE [LARGE SCALE GENOMIC DNA]</scope>
    <source>
        <strain evidence="3">cv. HN1</strain>
        <tissue evidence="2">Leaves</tissue>
    </source>
</reference>
<dbReference type="SUPFAM" id="SSF89124">
    <property type="entry name" value="Nop domain"/>
    <property type="match status" value="1"/>
</dbReference>
<evidence type="ECO:0000313" key="3">
    <source>
        <dbReference type="Proteomes" id="UP000316621"/>
    </source>
</evidence>
<dbReference type="Proteomes" id="UP000316621">
    <property type="component" value="Chromosome 1"/>
</dbReference>
<dbReference type="Gramene" id="RZC44123">
    <property type="protein sequence ID" value="RZC44123"/>
    <property type="gene ID" value="C5167_037071"/>
</dbReference>